<dbReference type="InterPro" id="IPR019260">
    <property type="entry name" value="DUF2262"/>
</dbReference>
<dbReference type="AlphaFoldDB" id="A0A081LB24"/>
<name>A0A081LB24_9BACI</name>
<keyword evidence="4" id="KW-1185">Reference proteome</keyword>
<gene>
    <name evidence="3" type="ORF">BA70_02680</name>
</gene>
<dbReference type="InterPro" id="IPR054286">
    <property type="entry name" value="DUF7021"/>
</dbReference>
<accession>A0A081LB24</accession>
<evidence type="ECO:0000259" key="2">
    <source>
        <dbReference type="Pfam" id="PF22886"/>
    </source>
</evidence>
<sequence length="267" mass="30415">MKNNQQINAFEKRFSAEIVDIIAVTGPTGVGAGKAGKESLWTASIPLIAWKEKGHITTEKVRLCWLTDEEGLREKQAQLHKESIVTLQVRKGAGEFMLVSLIDTDTEERELQEILEEAQKPVFYHDDKLGTFELVKGLDLFETTIQWGNQECLLYFNLEEDEGITDAIQTARRLVQEQTKWDSSIKSFAANKLIELAKDWQEQDDSDENQEEITHDHFINRISLESLQAYPNGEFEAYYHDGNLFWGHVILITGNIDGTFKDAHIAG</sequence>
<dbReference type="EMBL" id="JOTP01000010">
    <property type="protein sequence ID" value="KEP26450.1"/>
    <property type="molecule type" value="Genomic_DNA"/>
</dbReference>
<evidence type="ECO:0000313" key="4">
    <source>
        <dbReference type="Proteomes" id="UP000028091"/>
    </source>
</evidence>
<dbReference type="Pfam" id="PF10020">
    <property type="entry name" value="DUF2262"/>
    <property type="match status" value="1"/>
</dbReference>
<feature type="domain" description="DUF7021" evidence="2">
    <location>
        <begin position="7"/>
        <end position="117"/>
    </location>
</feature>
<reference evidence="3 4" key="1">
    <citation type="submission" date="2012-09" db="EMBL/GenBank/DDBJ databases">
        <title>Genome Sequence of Bacillus sp. DW5-4.</title>
        <authorList>
            <person name="Lai Q."/>
            <person name="Liu Y."/>
            <person name="Shao Z."/>
        </authorList>
    </citation>
    <scope>NUCLEOTIDE SEQUENCE [LARGE SCALE GENOMIC DNA]</scope>
    <source>
        <strain evidence="3 4">DW5-4</strain>
    </source>
</reference>
<comment type="caution">
    <text evidence="3">The sequence shown here is derived from an EMBL/GenBank/DDBJ whole genome shotgun (WGS) entry which is preliminary data.</text>
</comment>
<organism evidence="3 4">
    <name type="scientific">Bacillus zhangzhouensis</name>
    <dbReference type="NCBI Taxonomy" id="1178540"/>
    <lineage>
        <taxon>Bacteria</taxon>
        <taxon>Bacillati</taxon>
        <taxon>Bacillota</taxon>
        <taxon>Bacilli</taxon>
        <taxon>Bacillales</taxon>
        <taxon>Bacillaceae</taxon>
        <taxon>Bacillus</taxon>
    </lineage>
</organism>
<protein>
    <submittedName>
        <fullName evidence="3">Membrane protein</fullName>
    </submittedName>
</protein>
<evidence type="ECO:0000313" key="3">
    <source>
        <dbReference type="EMBL" id="KEP26450.1"/>
    </source>
</evidence>
<feature type="domain" description="DUF2262" evidence="1">
    <location>
        <begin position="126"/>
        <end position="265"/>
    </location>
</feature>
<dbReference type="eggNOG" id="COG4296">
    <property type="taxonomic scope" value="Bacteria"/>
</dbReference>
<dbReference type="OrthoDB" id="1151029at2"/>
<evidence type="ECO:0000259" key="1">
    <source>
        <dbReference type="Pfam" id="PF10020"/>
    </source>
</evidence>
<dbReference type="RefSeq" id="WP_034321729.1">
    <property type="nucleotide sequence ID" value="NZ_JBCMYH010000002.1"/>
</dbReference>
<dbReference type="Pfam" id="PF22886">
    <property type="entry name" value="DUF7021"/>
    <property type="match status" value="1"/>
</dbReference>
<proteinExistence type="predicted"/>
<dbReference type="Proteomes" id="UP000028091">
    <property type="component" value="Unassembled WGS sequence"/>
</dbReference>